<gene>
    <name evidence="1" type="ORF">J2750_000052</name>
</gene>
<evidence type="ECO:0000313" key="1">
    <source>
        <dbReference type="EMBL" id="MDR6221620.1"/>
    </source>
</evidence>
<dbReference type="AlphaFoldDB" id="A0AA90TX77"/>
<name>A0AA90TX77_9EURY</name>
<dbReference type="Proteomes" id="UP001185015">
    <property type="component" value="Unassembled WGS sequence"/>
</dbReference>
<reference evidence="1 2" key="1">
    <citation type="submission" date="2023-07" db="EMBL/GenBank/DDBJ databases">
        <title>Genomic Encyclopedia of Type Strains, Phase IV (KMG-IV): sequencing the most valuable type-strain genomes for metagenomic binning, comparative biology and taxonomic classification.</title>
        <authorList>
            <person name="Goeker M."/>
        </authorList>
    </citation>
    <scope>NUCLEOTIDE SEQUENCE [LARGE SCALE GENOMIC DNA]</scope>
    <source>
        <strain evidence="1 2">DSM 17273</strain>
    </source>
</reference>
<comment type="caution">
    <text evidence="1">The sequence shown here is derived from an EMBL/GenBank/DDBJ whole genome shotgun (WGS) entry which is preliminary data.</text>
</comment>
<evidence type="ECO:0000313" key="2">
    <source>
        <dbReference type="Proteomes" id="UP001185015"/>
    </source>
</evidence>
<accession>A0AA90TX77</accession>
<proteinExistence type="predicted"/>
<dbReference type="RefSeq" id="WP_270096564.1">
    <property type="nucleotide sequence ID" value="NZ_JAQFFK010000003.1"/>
</dbReference>
<protein>
    <submittedName>
        <fullName evidence="1">Uncharacterized protein</fullName>
    </submittedName>
</protein>
<dbReference type="EMBL" id="JAVDQI010000001">
    <property type="protein sequence ID" value="MDR6221620.1"/>
    <property type="molecule type" value="Genomic_DNA"/>
</dbReference>
<organism evidence="1 2">
    <name type="scientific">Methanococcoides alaskense</name>
    <dbReference type="NCBI Taxonomy" id="325778"/>
    <lineage>
        <taxon>Archaea</taxon>
        <taxon>Methanobacteriati</taxon>
        <taxon>Methanobacteriota</taxon>
        <taxon>Stenosarchaea group</taxon>
        <taxon>Methanomicrobia</taxon>
        <taxon>Methanosarcinales</taxon>
        <taxon>Methanosarcinaceae</taxon>
        <taxon>Methanococcoides</taxon>
    </lineage>
</organism>
<keyword evidence="2" id="KW-1185">Reference proteome</keyword>
<sequence length="84" mass="10078">MAWIVQKRRCNVSSSIEVADDWKYHGVYSKYKEANNIADSLEETKMNIDGEDFWQETRVICHDRRTKWGKDQLKIWTEEAYIYG</sequence>